<evidence type="ECO:0000313" key="2">
    <source>
        <dbReference type="EMBL" id="KAJ6630189.1"/>
    </source>
</evidence>
<dbReference type="AlphaFoldDB" id="A0A9Q0MJ71"/>
<name>A0A9Q0MJ71_9DIPT</name>
<sequence length="364" mass="40784">MNTCKMSAIQKEHQNTSPDYWRNCQDFHNIRVQSPDLPDKNIEFVYLPKNTQSPTIVGVAIKRSLKISDESDLELLDKLQKTVLSHCAPIASTEEIIDASDEFLECNSNYHTNEDITNVNKNTIMPNTDSIPCEDDLICENENGYGCDSLNKLVWNELIAIENIADDKIDRTKIKNNLLKVDNEDGGGCIKINNKLDGGVVNRGDNVVDKQKIARSSKDINVVRHEYEVTKNINNEKCNASHSCADGVMVPSVVGYCKESIVDDVRDVELKVVTEHTQQQDESLNCENVFSVKNIVNVEGDYNSAIREIDCDIVNNVKENSPRIDHETLIKSASVSPTPVHTNSDNQKSATPSDYIKQSVCQRQ</sequence>
<proteinExistence type="predicted"/>
<dbReference type="EMBL" id="WJQU01002810">
    <property type="protein sequence ID" value="KAJ6630189.1"/>
    <property type="molecule type" value="Genomic_DNA"/>
</dbReference>
<comment type="caution">
    <text evidence="2">The sequence shown here is derived from an EMBL/GenBank/DDBJ whole genome shotgun (WGS) entry which is preliminary data.</text>
</comment>
<feature type="region of interest" description="Disordered" evidence="1">
    <location>
        <begin position="328"/>
        <end position="364"/>
    </location>
</feature>
<protein>
    <submittedName>
        <fullName evidence="2">Uncharacterized protein</fullName>
    </submittedName>
</protein>
<organism evidence="2 3">
    <name type="scientific">Pseudolycoriella hygida</name>
    <dbReference type="NCBI Taxonomy" id="35572"/>
    <lineage>
        <taxon>Eukaryota</taxon>
        <taxon>Metazoa</taxon>
        <taxon>Ecdysozoa</taxon>
        <taxon>Arthropoda</taxon>
        <taxon>Hexapoda</taxon>
        <taxon>Insecta</taxon>
        <taxon>Pterygota</taxon>
        <taxon>Neoptera</taxon>
        <taxon>Endopterygota</taxon>
        <taxon>Diptera</taxon>
        <taxon>Nematocera</taxon>
        <taxon>Sciaroidea</taxon>
        <taxon>Sciaridae</taxon>
        <taxon>Pseudolycoriella</taxon>
    </lineage>
</organism>
<keyword evidence="3" id="KW-1185">Reference proteome</keyword>
<accession>A0A9Q0MJ71</accession>
<feature type="compositionally biased region" description="Polar residues" evidence="1">
    <location>
        <begin position="331"/>
        <end position="352"/>
    </location>
</feature>
<dbReference type="Proteomes" id="UP001151699">
    <property type="component" value="Unassembled WGS sequence"/>
</dbReference>
<gene>
    <name evidence="2" type="ORF">Bhyg_17238</name>
</gene>
<evidence type="ECO:0000256" key="1">
    <source>
        <dbReference type="SAM" id="MobiDB-lite"/>
    </source>
</evidence>
<evidence type="ECO:0000313" key="3">
    <source>
        <dbReference type="Proteomes" id="UP001151699"/>
    </source>
</evidence>
<reference evidence="2" key="1">
    <citation type="submission" date="2022-07" db="EMBL/GenBank/DDBJ databases">
        <authorList>
            <person name="Trinca V."/>
            <person name="Uliana J.V.C."/>
            <person name="Torres T.T."/>
            <person name="Ward R.J."/>
            <person name="Monesi N."/>
        </authorList>
    </citation>
    <scope>NUCLEOTIDE SEQUENCE</scope>
    <source>
        <strain evidence="2">HSMRA1968</strain>
        <tissue evidence="2">Whole embryos</tissue>
    </source>
</reference>